<dbReference type="PANTHER" id="PTHR40072:SF1">
    <property type="entry name" value="MOLYBDOPTERIN-GUANINE DINUCLEOTIDE BIOSYNTHESIS ADAPTER PROTEIN"/>
    <property type="match status" value="1"/>
</dbReference>
<accession>A0A2N5M7S6</accession>
<name>A0A2N5M7S6_9BACI</name>
<dbReference type="RefSeq" id="WP_101641159.1">
    <property type="nucleotide sequence ID" value="NZ_PGUY01000022.1"/>
</dbReference>
<dbReference type="PANTHER" id="PTHR40072">
    <property type="entry name" value="MOLYBDOPTERIN-GUANINE DINUCLEOTIDE BIOSYNTHESIS ADAPTER PROTEIN-RELATED"/>
    <property type="match status" value="1"/>
</dbReference>
<organism evidence="2 3">
    <name type="scientific">Peribacillus deserti</name>
    <dbReference type="NCBI Taxonomy" id="673318"/>
    <lineage>
        <taxon>Bacteria</taxon>
        <taxon>Bacillati</taxon>
        <taxon>Bacillota</taxon>
        <taxon>Bacilli</taxon>
        <taxon>Bacillales</taxon>
        <taxon>Bacillaceae</taxon>
        <taxon>Peribacillus</taxon>
    </lineage>
</organism>
<gene>
    <name evidence="2" type="primary">mobB</name>
    <name evidence="2" type="ORF">CUU66_08010</name>
</gene>
<evidence type="ECO:0000313" key="3">
    <source>
        <dbReference type="Proteomes" id="UP000234748"/>
    </source>
</evidence>
<keyword evidence="3" id="KW-1185">Reference proteome</keyword>
<dbReference type="InterPro" id="IPR004435">
    <property type="entry name" value="MobB_dom"/>
</dbReference>
<dbReference type="GO" id="GO:0005525">
    <property type="term" value="F:GTP binding"/>
    <property type="evidence" value="ECO:0007669"/>
    <property type="project" value="InterPro"/>
</dbReference>
<dbReference type="InterPro" id="IPR027417">
    <property type="entry name" value="P-loop_NTPase"/>
</dbReference>
<dbReference type="AlphaFoldDB" id="A0A2N5M7S6"/>
<proteinExistence type="predicted"/>
<dbReference type="InterPro" id="IPR052539">
    <property type="entry name" value="MGD_biosynthesis_adapter"/>
</dbReference>
<dbReference type="SUPFAM" id="SSF52540">
    <property type="entry name" value="P-loop containing nucleoside triphosphate hydrolases"/>
    <property type="match status" value="1"/>
</dbReference>
<dbReference type="Proteomes" id="UP000234748">
    <property type="component" value="Unassembled WGS sequence"/>
</dbReference>
<dbReference type="Pfam" id="PF03205">
    <property type="entry name" value="MobB"/>
    <property type="match status" value="1"/>
</dbReference>
<evidence type="ECO:0000313" key="2">
    <source>
        <dbReference type="EMBL" id="PLT30406.1"/>
    </source>
</evidence>
<evidence type="ECO:0000259" key="1">
    <source>
        <dbReference type="Pfam" id="PF03205"/>
    </source>
</evidence>
<sequence length="151" mass="16857">MTAIFQICGFQNSGKTTLLTALIQALKDKGVESAVIKHHGHGGPLAVRENQKDSEKYLQAGAVVSLAAGRRDLQLLANVKEWDLERKIQFMSFFNPDLILIEGYKYEKYPKAVLLKNKEDAALIDETLNVKAAVYWPEAEEGLIQKKVLSI</sequence>
<dbReference type="NCBIfam" id="TIGR00176">
    <property type="entry name" value="mobB"/>
    <property type="match status" value="1"/>
</dbReference>
<comment type="caution">
    <text evidence="2">The sequence shown here is derived from an EMBL/GenBank/DDBJ whole genome shotgun (WGS) entry which is preliminary data.</text>
</comment>
<feature type="domain" description="Molybdopterin-guanine dinucleotide biosynthesis protein B (MobB)" evidence="1">
    <location>
        <begin position="4"/>
        <end position="132"/>
    </location>
</feature>
<protein>
    <submittedName>
        <fullName evidence="2">Molybdopterin-guanine dinucleotide biosynthesis protein B</fullName>
    </submittedName>
</protein>
<dbReference type="Gene3D" id="3.40.50.300">
    <property type="entry name" value="P-loop containing nucleotide triphosphate hydrolases"/>
    <property type="match status" value="1"/>
</dbReference>
<dbReference type="EMBL" id="PGUY01000022">
    <property type="protein sequence ID" value="PLT30406.1"/>
    <property type="molecule type" value="Genomic_DNA"/>
</dbReference>
<reference evidence="2 3" key="1">
    <citation type="submission" date="2017-11" db="EMBL/GenBank/DDBJ databases">
        <title>Comparitive Functional Genomics of Dry Heat Resistant strains isolated from the Viking Spacecraft.</title>
        <authorList>
            <person name="Seuylemezian A."/>
            <person name="Cooper K."/>
            <person name="Vaishampayan P."/>
        </authorList>
    </citation>
    <scope>NUCLEOTIDE SEQUENCE [LARGE SCALE GENOMIC DNA]</scope>
    <source>
        <strain evidence="2 3">V1-29</strain>
    </source>
</reference>
<dbReference type="OrthoDB" id="9786803at2"/>
<dbReference type="GO" id="GO:0006777">
    <property type="term" value="P:Mo-molybdopterin cofactor biosynthetic process"/>
    <property type="evidence" value="ECO:0007669"/>
    <property type="project" value="InterPro"/>
</dbReference>